<dbReference type="OMA" id="NDVFFSW"/>
<sequence>MGVKKSLQTGGNLLNLLSSVLTVLSTTTSYWIRQQGGHSGLWQECTHGVCSNMPCQNTLAVTTACMVLAAAFSIVALGMGIRIQCQEAESLRSQNTIVLLFLSGLLLLIALTVYTAKNAWKPEVFFSWSYFFGWLALPFSFIAGFCFLLADMIMQSTEAISGFPVCL</sequence>
<evidence type="ECO:0000256" key="2">
    <source>
        <dbReference type="ARBA" id="ARBA00006864"/>
    </source>
</evidence>
<evidence type="ECO:0000256" key="4">
    <source>
        <dbReference type="ARBA" id="ARBA00022989"/>
    </source>
</evidence>
<evidence type="ECO:0000256" key="3">
    <source>
        <dbReference type="ARBA" id="ARBA00022692"/>
    </source>
</evidence>
<evidence type="ECO:0000313" key="8">
    <source>
        <dbReference type="RGD" id="1566413"/>
    </source>
</evidence>
<dbReference type="Gene3D" id="1.20.140.150">
    <property type="match status" value="1"/>
</dbReference>
<dbReference type="PANTHER" id="PTHR10671:SF30">
    <property type="entry name" value="CLAUDIN DOMAIN-CONTAINING PROTEIN 2"/>
    <property type="match status" value="1"/>
</dbReference>
<dbReference type="AlphaFoldDB" id="A6JAH8"/>
<gene>
    <name evidence="8" type="primary">Cldnd2</name>
    <name evidence="7" type="synonym">RGD1566413_predicted</name>
    <name evidence="7" type="ORF">rCG_54317</name>
</gene>
<organism evidence="7">
    <name type="scientific">Rattus norvegicus</name>
    <name type="common">Rat</name>
    <dbReference type="NCBI Taxonomy" id="10116"/>
    <lineage>
        <taxon>Eukaryota</taxon>
        <taxon>Metazoa</taxon>
        <taxon>Chordata</taxon>
        <taxon>Craniata</taxon>
        <taxon>Vertebrata</taxon>
        <taxon>Euteleostomi</taxon>
        <taxon>Mammalia</taxon>
        <taxon>Eutheria</taxon>
        <taxon>Euarchontoglires</taxon>
        <taxon>Glires</taxon>
        <taxon>Rodentia</taxon>
        <taxon>Myomorpha</taxon>
        <taxon>Muroidea</taxon>
        <taxon>Muridae</taxon>
        <taxon>Murinae</taxon>
        <taxon>Rattus</taxon>
    </lineage>
</organism>
<dbReference type="InterPro" id="IPR004031">
    <property type="entry name" value="PMP22/EMP/MP20/Claudin"/>
</dbReference>
<keyword evidence="5" id="KW-0472">Membrane</keyword>
<dbReference type="GeneID" id="499140"/>
<evidence type="ECO:0000256" key="6">
    <source>
        <dbReference type="ARBA" id="ARBA00069114"/>
    </source>
</evidence>
<comment type="similarity">
    <text evidence="2">Belongs to the PMP-22/EMP/MP20 family.</text>
</comment>
<name>A6JAH8_RAT</name>
<dbReference type="CTD" id="125875"/>
<dbReference type="SMR" id="A6JAH8"/>
<evidence type="ECO:0000313" key="7">
    <source>
        <dbReference type="EMBL" id="EDM07556.1"/>
    </source>
</evidence>
<comment type="subcellular location">
    <subcellularLocation>
        <location evidence="1">Membrane</location>
        <topology evidence="1">Multi-pass membrane protein</topology>
    </subcellularLocation>
</comment>
<protein>
    <recommendedName>
        <fullName evidence="6">Claudin domain-containing protein 2</fullName>
    </recommendedName>
</protein>
<dbReference type="Pfam" id="PF00822">
    <property type="entry name" value="PMP22_Claudin"/>
    <property type="match status" value="1"/>
</dbReference>
<dbReference type="PANTHER" id="PTHR10671">
    <property type="entry name" value="EPITHELIAL MEMBRANE PROTEIN-RELATED"/>
    <property type="match status" value="1"/>
</dbReference>
<dbReference type="GO" id="GO:0016020">
    <property type="term" value="C:membrane"/>
    <property type="evidence" value="ECO:0007669"/>
    <property type="project" value="UniProtKB-SubCell"/>
</dbReference>
<dbReference type="FunFam" id="1.20.140.150:FF:000032">
    <property type="entry name" value="Claudin domain containing 2"/>
    <property type="match status" value="1"/>
</dbReference>
<dbReference type="InterPro" id="IPR050579">
    <property type="entry name" value="PMP-22/EMP/MP20-like"/>
</dbReference>
<accession>A6JAH8</accession>
<keyword evidence="4" id="KW-1133">Transmembrane helix</keyword>
<dbReference type="EMBL" id="CH473979">
    <property type="protein sequence ID" value="EDM07556.1"/>
    <property type="molecule type" value="Genomic_DNA"/>
</dbReference>
<proteinExistence type="inferred from homology"/>
<reference evidence="7" key="1">
    <citation type="journal article" date="2005" name="Genome Res.">
        <title>Gene and alternative splicing annotation with AIR.</title>
        <authorList>
            <person name="Florea L."/>
            <person name="Di Francesco V."/>
            <person name="Miller J."/>
            <person name="Turner R."/>
            <person name="Yao A."/>
            <person name="Harris M."/>
            <person name="Walenz B."/>
            <person name="Mobarry C."/>
            <person name="Merkulov G.V."/>
            <person name="Charlab R."/>
            <person name="Dew I."/>
            <person name="Deng Z."/>
            <person name="Istrail S."/>
            <person name="Li P."/>
            <person name="Sutton G."/>
        </authorList>
    </citation>
    <scope>NUCLEOTIDE SEQUENCE</scope>
    <source>
        <strain evidence="7">BN</strain>
    </source>
</reference>
<evidence type="ECO:0000256" key="5">
    <source>
        <dbReference type="ARBA" id="ARBA00023136"/>
    </source>
</evidence>
<dbReference type="AGR" id="RGD:1566413"/>
<dbReference type="RefSeq" id="NP_001102613.1">
    <property type="nucleotide sequence ID" value="NM_001109143.1"/>
</dbReference>
<dbReference type="RGD" id="1566413">
    <property type="gene designation" value="Cldnd2"/>
</dbReference>
<dbReference type="KEGG" id="rno:499140"/>
<dbReference type="Proteomes" id="UP000234681">
    <property type="component" value="Chromosome 1"/>
</dbReference>
<dbReference type="OrthoDB" id="5967271at2759"/>
<keyword evidence="3" id="KW-0812">Transmembrane</keyword>
<evidence type="ECO:0000256" key="1">
    <source>
        <dbReference type="ARBA" id="ARBA00004141"/>
    </source>
</evidence>
<reference evidence="7" key="2">
    <citation type="submission" date="2005-09" db="EMBL/GenBank/DDBJ databases">
        <authorList>
            <person name="Mural R.J."/>
            <person name="Li P.W."/>
            <person name="Adams M.D."/>
            <person name="Amanatides P.G."/>
            <person name="Baden-Tillson H."/>
            <person name="Barnstead M."/>
            <person name="Chin S.H."/>
            <person name="Dew I."/>
            <person name="Evans C.A."/>
            <person name="Ferriera S."/>
            <person name="Flanigan M."/>
            <person name="Fosler C."/>
            <person name="Glodek A."/>
            <person name="Gu Z."/>
            <person name="Holt R.A."/>
            <person name="Jennings D."/>
            <person name="Kraft C.L."/>
            <person name="Lu F."/>
            <person name="Nguyen T."/>
            <person name="Nusskern D.R."/>
            <person name="Pfannkoch C.M."/>
            <person name="Sitter C."/>
            <person name="Sutton G.G."/>
            <person name="Venter J.C."/>
            <person name="Wang Z."/>
            <person name="Woodage T."/>
            <person name="Zheng X.H."/>
            <person name="Zhong F."/>
        </authorList>
    </citation>
    <scope>NUCLEOTIDE SEQUENCE</scope>
    <source>
        <strain evidence="7">BN</strain>
    </source>
</reference>